<keyword evidence="1" id="KW-0812">Transmembrane</keyword>
<gene>
    <name evidence="2" type="ordered locus">BMULJ_04901</name>
</gene>
<dbReference type="EMBL" id="AP009386">
    <property type="protein sequence ID" value="BAG46747.1"/>
    <property type="molecule type" value="Genomic_DNA"/>
</dbReference>
<name>A0A0H3KT07_BURM1</name>
<dbReference type="KEGG" id="bmj:BMULJ_04901"/>
<evidence type="ECO:0000313" key="2">
    <source>
        <dbReference type="EMBL" id="BAG46747.1"/>
    </source>
</evidence>
<sequence length="236" mass="24267">MVATVCAPAADCPTAPAPTSAAATAARTTFGRCGRAASLRHVLLALACALGAVPAALAGFAAYAGAPDEAARIAAAPPASAAEAEAALPPHDAAVRRVVLGIVSFTRWPTQPARLRLCIVGRPDYAGGLIDTLQAGTTPLDVQRIRFDERALGSACDVVYLGMLSDDERAQVRHAVAGHPVLTIAEHDPSCIAGGMFCLNVDGEPVTFDINLDAVARSGVRVHPNVLNLARRPVTP</sequence>
<reference evidence="2 3" key="1">
    <citation type="submission" date="2007-04" db="EMBL/GenBank/DDBJ databases">
        <title>Complete genome sequence of Burkholderia multivorans ATCC 17616.</title>
        <authorList>
            <person name="Ohtsubo Y."/>
            <person name="Yamashita A."/>
            <person name="Kurokawa K."/>
            <person name="Takami H."/>
            <person name="Yuhara S."/>
            <person name="Nishiyama E."/>
            <person name="Endo R."/>
            <person name="Miyazaki R."/>
            <person name="Ono A."/>
            <person name="Yano K."/>
            <person name="Ito M."/>
            <person name="Sota M."/>
            <person name="Yuji N."/>
            <person name="Hattori M."/>
            <person name="Tsuda M."/>
        </authorList>
    </citation>
    <scope>NUCLEOTIDE SEQUENCE [LARGE SCALE GENOMIC DNA]</scope>
    <source>
        <strain evidence="3">ATCC 17616 / 249</strain>
    </source>
</reference>
<dbReference type="eggNOG" id="ENOG5032MZ8">
    <property type="taxonomic scope" value="Bacteria"/>
</dbReference>
<dbReference type="STRING" id="395019.BMULJ_04901"/>
<evidence type="ECO:0000256" key="1">
    <source>
        <dbReference type="SAM" id="Phobius"/>
    </source>
</evidence>
<dbReference type="KEGG" id="bmu:Bmul_3616"/>
<dbReference type="AlphaFoldDB" id="A0A0H3KT07"/>
<evidence type="ECO:0008006" key="4">
    <source>
        <dbReference type="Google" id="ProtNLM"/>
    </source>
</evidence>
<organism evidence="2 3">
    <name type="scientific">Burkholderia multivorans (strain ATCC 17616 / 249)</name>
    <dbReference type="NCBI Taxonomy" id="395019"/>
    <lineage>
        <taxon>Bacteria</taxon>
        <taxon>Pseudomonadati</taxon>
        <taxon>Pseudomonadota</taxon>
        <taxon>Betaproteobacteria</taxon>
        <taxon>Burkholderiales</taxon>
        <taxon>Burkholderiaceae</taxon>
        <taxon>Burkholderia</taxon>
        <taxon>Burkholderia cepacia complex</taxon>
    </lineage>
</organism>
<dbReference type="Proteomes" id="UP000008815">
    <property type="component" value="Chromosome 2"/>
</dbReference>
<keyword evidence="1" id="KW-1133">Transmembrane helix</keyword>
<dbReference type="HOGENOM" id="CLU_102469_0_0_4"/>
<dbReference type="RefSeq" id="WP_012216508.1">
    <property type="nucleotide sequence ID" value="NC_010086.1"/>
</dbReference>
<keyword evidence="3" id="KW-1185">Reference proteome</keyword>
<keyword evidence="1" id="KW-0472">Membrane</keyword>
<feature type="transmembrane region" description="Helical" evidence="1">
    <location>
        <begin position="42"/>
        <end position="64"/>
    </location>
</feature>
<accession>A0A0H3KT07</accession>
<dbReference type="InterPro" id="IPR025293">
    <property type="entry name" value="YfiR/HmsC-like"/>
</dbReference>
<evidence type="ECO:0000313" key="3">
    <source>
        <dbReference type="Proteomes" id="UP000008815"/>
    </source>
</evidence>
<protein>
    <recommendedName>
        <fullName evidence="4">YfiR family protein</fullName>
    </recommendedName>
</protein>
<dbReference type="Pfam" id="PF13689">
    <property type="entry name" value="DUF4154"/>
    <property type="match status" value="1"/>
</dbReference>
<proteinExistence type="predicted"/>